<dbReference type="AlphaFoldDB" id="A0A9D7SU19"/>
<dbReference type="Proteomes" id="UP000808337">
    <property type="component" value="Unassembled WGS sequence"/>
</dbReference>
<sequence>MTTKKEEFKAVEFMRKQREELSLLHADNPSLYEKQMEAIREKYGQRSTEKKKRGIISTTRNQGSKA</sequence>
<organism evidence="2 3">
    <name type="scientific">Candidatus Opimibacter skivensis</name>
    <dbReference type="NCBI Taxonomy" id="2982028"/>
    <lineage>
        <taxon>Bacteria</taxon>
        <taxon>Pseudomonadati</taxon>
        <taxon>Bacteroidota</taxon>
        <taxon>Saprospiria</taxon>
        <taxon>Saprospirales</taxon>
        <taxon>Saprospiraceae</taxon>
        <taxon>Candidatus Opimibacter</taxon>
    </lineage>
</organism>
<feature type="region of interest" description="Disordered" evidence="1">
    <location>
        <begin position="42"/>
        <end position="66"/>
    </location>
</feature>
<dbReference type="EMBL" id="JADKGY010000001">
    <property type="protein sequence ID" value="MBK9982071.1"/>
    <property type="molecule type" value="Genomic_DNA"/>
</dbReference>
<name>A0A9D7SU19_9BACT</name>
<protein>
    <submittedName>
        <fullName evidence="2">Uncharacterized protein</fullName>
    </submittedName>
</protein>
<comment type="caution">
    <text evidence="2">The sequence shown here is derived from an EMBL/GenBank/DDBJ whole genome shotgun (WGS) entry which is preliminary data.</text>
</comment>
<feature type="compositionally biased region" description="Polar residues" evidence="1">
    <location>
        <begin position="56"/>
        <end position="66"/>
    </location>
</feature>
<evidence type="ECO:0000313" key="2">
    <source>
        <dbReference type="EMBL" id="MBK9982071.1"/>
    </source>
</evidence>
<accession>A0A9D7SU19</accession>
<proteinExistence type="predicted"/>
<reference evidence="2 3" key="1">
    <citation type="submission" date="2020-10" db="EMBL/GenBank/DDBJ databases">
        <title>Connecting structure to function with the recovery of over 1000 high-quality activated sludge metagenome-assembled genomes encoding full-length rRNA genes using long-read sequencing.</title>
        <authorList>
            <person name="Singleton C.M."/>
            <person name="Petriglieri F."/>
            <person name="Kristensen J.M."/>
            <person name="Kirkegaard R.H."/>
            <person name="Michaelsen T.Y."/>
            <person name="Andersen M.H."/>
            <person name="Karst S.M."/>
            <person name="Dueholm M.S."/>
            <person name="Nielsen P.H."/>
            <person name="Albertsen M."/>
        </authorList>
    </citation>
    <scope>NUCLEOTIDE SEQUENCE [LARGE SCALE GENOMIC DNA]</scope>
    <source>
        <strain evidence="2">Ribe_18-Q3-R11-54_MAXAC.273</strain>
    </source>
</reference>
<evidence type="ECO:0000313" key="3">
    <source>
        <dbReference type="Proteomes" id="UP000808337"/>
    </source>
</evidence>
<evidence type="ECO:0000256" key="1">
    <source>
        <dbReference type="SAM" id="MobiDB-lite"/>
    </source>
</evidence>
<gene>
    <name evidence="2" type="ORF">IPP15_06520</name>
</gene>